<evidence type="ECO:0000313" key="2">
    <source>
        <dbReference type="Proteomes" id="UP001175226"/>
    </source>
</evidence>
<reference evidence="1" key="1">
    <citation type="submission" date="2023-06" db="EMBL/GenBank/DDBJ databases">
        <authorList>
            <consortium name="Lawrence Berkeley National Laboratory"/>
            <person name="Ahrendt S."/>
            <person name="Sahu N."/>
            <person name="Indic B."/>
            <person name="Wong-Bajracharya J."/>
            <person name="Merenyi Z."/>
            <person name="Ke H.-M."/>
            <person name="Monk M."/>
            <person name="Kocsube S."/>
            <person name="Drula E."/>
            <person name="Lipzen A."/>
            <person name="Balint B."/>
            <person name="Henrissat B."/>
            <person name="Andreopoulos B."/>
            <person name="Martin F.M."/>
            <person name="Harder C.B."/>
            <person name="Rigling D."/>
            <person name="Ford K.L."/>
            <person name="Foster G.D."/>
            <person name="Pangilinan J."/>
            <person name="Papanicolaou A."/>
            <person name="Barry K."/>
            <person name="LaButti K."/>
            <person name="Viragh M."/>
            <person name="Koriabine M."/>
            <person name="Yan M."/>
            <person name="Riley R."/>
            <person name="Champramary S."/>
            <person name="Plett K.L."/>
            <person name="Tsai I.J."/>
            <person name="Slot J."/>
            <person name="Sipos G."/>
            <person name="Plett J."/>
            <person name="Nagy L.G."/>
            <person name="Grigoriev I.V."/>
        </authorList>
    </citation>
    <scope>NUCLEOTIDE SEQUENCE</scope>
    <source>
        <strain evidence="1">FPL87.14</strain>
    </source>
</reference>
<keyword evidence="2" id="KW-1185">Reference proteome</keyword>
<dbReference type="AlphaFoldDB" id="A0AA39K9Y7"/>
<name>A0AA39K9Y7_9AGAR</name>
<sequence length="164" mass="18296">MAGNYSSKTLSSYLHGIGLHCLTTTFYSAARLGEFTIPTLLSFNPDTHVAQKHVCQVHDRNGLEQTAFFLPRTKAAPMGEDIYWSSQSGASDPLTLLTNHFSDANVEPLQGHGVPSDVVKTIRHWASDAFTLYLRKHAQILVPYMQAIPKIHELFICYTMPPVH</sequence>
<evidence type="ECO:0000313" key="1">
    <source>
        <dbReference type="EMBL" id="KAK0456983.1"/>
    </source>
</evidence>
<protein>
    <submittedName>
        <fullName evidence="1">Uncharacterized protein</fullName>
    </submittedName>
</protein>
<gene>
    <name evidence="1" type="ORF">EV421DRAFT_1887059</name>
</gene>
<dbReference type="Proteomes" id="UP001175226">
    <property type="component" value="Unassembled WGS sequence"/>
</dbReference>
<dbReference type="EMBL" id="JAUEPT010000001">
    <property type="protein sequence ID" value="KAK0456983.1"/>
    <property type="molecule type" value="Genomic_DNA"/>
</dbReference>
<accession>A0AA39K9Y7</accession>
<comment type="caution">
    <text evidence="1">The sequence shown here is derived from an EMBL/GenBank/DDBJ whole genome shotgun (WGS) entry which is preliminary data.</text>
</comment>
<organism evidence="1 2">
    <name type="scientific">Armillaria borealis</name>
    <dbReference type="NCBI Taxonomy" id="47425"/>
    <lineage>
        <taxon>Eukaryota</taxon>
        <taxon>Fungi</taxon>
        <taxon>Dikarya</taxon>
        <taxon>Basidiomycota</taxon>
        <taxon>Agaricomycotina</taxon>
        <taxon>Agaricomycetes</taxon>
        <taxon>Agaricomycetidae</taxon>
        <taxon>Agaricales</taxon>
        <taxon>Marasmiineae</taxon>
        <taxon>Physalacriaceae</taxon>
        <taxon>Armillaria</taxon>
    </lineage>
</organism>
<proteinExistence type="predicted"/>